<dbReference type="EMBL" id="SDOX01000006">
    <property type="protein sequence ID" value="TFJ87197.1"/>
    <property type="molecule type" value="Genomic_DNA"/>
</dbReference>
<evidence type="ECO:0000259" key="14">
    <source>
        <dbReference type="Pfam" id="PF08029"/>
    </source>
</evidence>
<dbReference type="AlphaFoldDB" id="A0A4D9D9X3"/>
<evidence type="ECO:0000259" key="13">
    <source>
        <dbReference type="Pfam" id="PF01634"/>
    </source>
</evidence>
<name>A0A4D9D9X3_9STRA</name>
<evidence type="ECO:0000256" key="9">
    <source>
        <dbReference type="ARBA" id="ARBA00022679"/>
    </source>
</evidence>
<dbReference type="EC" id="2.4.2.17" evidence="4"/>
<gene>
    <name evidence="15" type="ORF">NSK_001529</name>
</gene>
<dbReference type="GO" id="GO:0005524">
    <property type="term" value="F:ATP binding"/>
    <property type="evidence" value="ECO:0007669"/>
    <property type="project" value="UniProtKB-KW"/>
</dbReference>
<dbReference type="FunFam" id="3.30.70.120:FF:000003">
    <property type="entry name" value="ATP phosphoribosyltransferase"/>
    <property type="match status" value="1"/>
</dbReference>
<evidence type="ECO:0000256" key="7">
    <source>
        <dbReference type="ARBA" id="ARBA00022605"/>
    </source>
</evidence>
<keyword evidence="11" id="KW-0067">ATP-binding</keyword>
<dbReference type="Pfam" id="PF08029">
    <property type="entry name" value="HisG_C"/>
    <property type="match status" value="1"/>
</dbReference>
<evidence type="ECO:0000256" key="11">
    <source>
        <dbReference type="ARBA" id="ARBA00022840"/>
    </source>
</evidence>
<feature type="domain" description="ATP phosphoribosyltransferase catalytic" evidence="13">
    <location>
        <begin position="63"/>
        <end position="224"/>
    </location>
</feature>
<reference evidence="15 16" key="1">
    <citation type="submission" date="2019-01" db="EMBL/GenBank/DDBJ databases">
        <title>Nuclear Genome Assembly of the Microalgal Biofuel strain Nannochloropsis salina CCMP1776.</title>
        <authorList>
            <person name="Hovde B."/>
        </authorList>
    </citation>
    <scope>NUCLEOTIDE SEQUENCE [LARGE SCALE GENOMIC DNA]</scope>
    <source>
        <strain evidence="15 16">CCMP1776</strain>
    </source>
</reference>
<dbReference type="PANTHER" id="PTHR21403">
    <property type="entry name" value="ATP PHOSPHORIBOSYLTRANSFERASE ATP-PRTASE"/>
    <property type="match status" value="1"/>
</dbReference>
<dbReference type="InterPro" id="IPR011322">
    <property type="entry name" value="N-reg_PII-like_a/b"/>
</dbReference>
<dbReference type="OrthoDB" id="2574at2759"/>
<keyword evidence="12" id="KW-0368">Histidine biosynthesis</keyword>
<dbReference type="Gene3D" id="3.30.70.120">
    <property type="match status" value="1"/>
</dbReference>
<evidence type="ECO:0000256" key="2">
    <source>
        <dbReference type="ARBA" id="ARBA00004496"/>
    </source>
</evidence>
<dbReference type="PROSITE" id="PS01316">
    <property type="entry name" value="ATP_P_PHORIBOSYLTR"/>
    <property type="match status" value="1"/>
</dbReference>
<evidence type="ECO:0000256" key="5">
    <source>
        <dbReference type="ARBA" id="ARBA00020998"/>
    </source>
</evidence>
<keyword evidence="10" id="KW-0547">Nucleotide-binding</keyword>
<evidence type="ECO:0000256" key="6">
    <source>
        <dbReference type="ARBA" id="ARBA00022490"/>
    </source>
</evidence>
<dbReference type="Pfam" id="PF01634">
    <property type="entry name" value="HisG"/>
    <property type="match status" value="1"/>
</dbReference>
<evidence type="ECO:0000256" key="4">
    <source>
        <dbReference type="ARBA" id="ARBA00011946"/>
    </source>
</evidence>
<dbReference type="GO" id="GO:0000287">
    <property type="term" value="F:magnesium ion binding"/>
    <property type="evidence" value="ECO:0007669"/>
    <property type="project" value="InterPro"/>
</dbReference>
<dbReference type="SUPFAM" id="SSF54913">
    <property type="entry name" value="GlnB-like"/>
    <property type="match status" value="1"/>
</dbReference>
<dbReference type="InterPro" id="IPR020621">
    <property type="entry name" value="ATP-PRT_HisG_long"/>
</dbReference>
<comment type="caution">
    <text evidence="15">The sequence shown here is derived from an EMBL/GenBank/DDBJ whole genome shotgun (WGS) entry which is preliminary data.</text>
</comment>
<dbReference type="InterPro" id="IPR001348">
    <property type="entry name" value="ATP_PRibTrfase_HisG"/>
</dbReference>
<dbReference type="NCBIfam" id="TIGR00070">
    <property type="entry name" value="hisG"/>
    <property type="match status" value="1"/>
</dbReference>
<evidence type="ECO:0000256" key="3">
    <source>
        <dbReference type="ARBA" id="ARBA00004667"/>
    </source>
</evidence>
<evidence type="ECO:0000256" key="10">
    <source>
        <dbReference type="ARBA" id="ARBA00022741"/>
    </source>
</evidence>
<comment type="catalytic activity">
    <reaction evidence="1">
        <text>1-(5-phospho-beta-D-ribosyl)-ATP + diphosphate = 5-phospho-alpha-D-ribose 1-diphosphate + ATP</text>
        <dbReference type="Rhea" id="RHEA:18473"/>
        <dbReference type="ChEBI" id="CHEBI:30616"/>
        <dbReference type="ChEBI" id="CHEBI:33019"/>
        <dbReference type="ChEBI" id="CHEBI:58017"/>
        <dbReference type="ChEBI" id="CHEBI:73183"/>
        <dbReference type="EC" id="2.4.2.17"/>
    </reaction>
</comment>
<protein>
    <recommendedName>
        <fullName evidence="5">ATP phosphoribosyltransferase</fullName>
        <ecNumber evidence="4">2.4.2.17</ecNumber>
    </recommendedName>
</protein>
<sequence>MSLTSNAGTLKPANILIGVPKKGRLNEKVSKLLDGAGLEYRRPDRVDVAVCTGLPVTLVFLPAADIAAYVGEGNVDMGITGQDILQETLSESPDAHITELLELGFGKCSLSLQAPVKDKILHAKKLSGCRIVTSFPALTRAFFDKLDAETGRHTKVRTVSGSVEAACGLGLADAVVDLVETGTTMRAAGLDVVAEVMVSQAVLIANPNSSHQDLIALILKRIEGYITATQYMMISYNVRRESLGKTLAITPGKRSPTVSTLEEDGWVAVQALVRRKESNVKMDQLHDAGATDILLFPISNSRM</sequence>
<comment type="subcellular location">
    <subcellularLocation>
        <location evidence="2">Cytoplasm</location>
    </subcellularLocation>
</comment>
<keyword evidence="7" id="KW-0028">Amino-acid biosynthesis</keyword>
<dbReference type="Proteomes" id="UP000355283">
    <property type="component" value="Unassembled WGS sequence"/>
</dbReference>
<comment type="pathway">
    <text evidence="3">Amino-acid biosynthesis; L-histidine biosynthesis; L-histidine from 5-phospho-alpha-D-ribose 1-diphosphate: step 1/9.</text>
</comment>
<feature type="domain" description="Histidine biosynthesis HisG C-terminal" evidence="14">
    <location>
        <begin position="228"/>
        <end position="300"/>
    </location>
</feature>
<keyword evidence="9" id="KW-0808">Transferase</keyword>
<keyword evidence="16" id="KW-1185">Reference proteome</keyword>
<evidence type="ECO:0000313" key="15">
    <source>
        <dbReference type="EMBL" id="TFJ87197.1"/>
    </source>
</evidence>
<dbReference type="InterPro" id="IPR013820">
    <property type="entry name" value="ATP_PRibTrfase_cat"/>
</dbReference>
<dbReference type="UniPathway" id="UPA00031">
    <property type="reaction ID" value="UER00006"/>
</dbReference>
<dbReference type="InterPro" id="IPR018198">
    <property type="entry name" value="ATP_PRibTrfase_CS"/>
</dbReference>
<dbReference type="GO" id="GO:0005737">
    <property type="term" value="C:cytoplasm"/>
    <property type="evidence" value="ECO:0007669"/>
    <property type="project" value="UniProtKB-SubCell"/>
</dbReference>
<organism evidence="15 16">
    <name type="scientific">Nannochloropsis salina CCMP1776</name>
    <dbReference type="NCBI Taxonomy" id="1027361"/>
    <lineage>
        <taxon>Eukaryota</taxon>
        <taxon>Sar</taxon>
        <taxon>Stramenopiles</taxon>
        <taxon>Ochrophyta</taxon>
        <taxon>Eustigmatophyceae</taxon>
        <taxon>Eustigmatales</taxon>
        <taxon>Monodopsidaceae</taxon>
        <taxon>Microchloropsis</taxon>
        <taxon>Microchloropsis salina</taxon>
    </lineage>
</organism>
<dbReference type="GO" id="GO:0003879">
    <property type="term" value="F:ATP phosphoribosyltransferase activity"/>
    <property type="evidence" value="ECO:0007669"/>
    <property type="project" value="UniProtKB-EC"/>
</dbReference>
<dbReference type="InterPro" id="IPR013115">
    <property type="entry name" value="HisG_C"/>
</dbReference>
<evidence type="ECO:0000256" key="12">
    <source>
        <dbReference type="ARBA" id="ARBA00023102"/>
    </source>
</evidence>
<evidence type="ECO:0000256" key="1">
    <source>
        <dbReference type="ARBA" id="ARBA00000915"/>
    </source>
</evidence>
<dbReference type="PANTHER" id="PTHR21403:SF8">
    <property type="entry name" value="ATP PHOSPHORIBOSYLTRANSFERASE"/>
    <property type="match status" value="1"/>
</dbReference>
<dbReference type="InterPro" id="IPR015867">
    <property type="entry name" value="N-reg_PII/ATP_PRibTrfase_C"/>
</dbReference>
<accession>A0A4D9D9X3</accession>
<evidence type="ECO:0000256" key="8">
    <source>
        <dbReference type="ARBA" id="ARBA00022676"/>
    </source>
</evidence>
<evidence type="ECO:0000313" key="16">
    <source>
        <dbReference type="Proteomes" id="UP000355283"/>
    </source>
</evidence>
<dbReference type="HAMAP" id="MF_00079">
    <property type="entry name" value="HisG_Long"/>
    <property type="match status" value="1"/>
</dbReference>
<dbReference type="GO" id="GO:0000105">
    <property type="term" value="P:L-histidine biosynthetic process"/>
    <property type="evidence" value="ECO:0007669"/>
    <property type="project" value="UniProtKB-UniPathway"/>
</dbReference>
<dbReference type="Gene3D" id="3.40.190.10">
    <property type="entry name" value="Periplasmic binding protein-like II"/>
    <property type="match status" value="2"/>
</dbReference>
<keyword evidence="6" id="KW-0963">Cytoplasm</keyword>
<dbReference type="NCBIfam" id="TIGR03455">
    <property type="entry name" value="HisG_C-term"/>
    <property type="match status" value="1"/>
</dbReference>
<keyword evidence="8" id="KW-0328">Glycosyltransferase</keyword>
<proteinExistence type="inferred from homology"/>
<dbReference type="SUPFAM" id="SSF53850">
    <property type="entry name" value="Periplasmic binding protein-like II"/>
    <property type="match status" value="1"/>
</dbReference>